<sequence length="417" mass="47310">MNNSPALRIHTHCQVPQKSQRTDQILSKSMAAPTHGQTAEDKARKHNTVYTKWAGCAKIKGSSPLQHLIGLISLKPAIAHICIYPSVSGNFNKKQKQYFNMKNVLFLLLFFTTFYSFAQDLEEFTNQITTTKTQKHKRISGTKVFCIAPSNYEYVKELARYQRKDKLYFQVIETSGSSFTEAKSNFTKEALRAKGITDDGILKNLFLNEYNCVYTEGPSKYPGETKLIMAFGDDDFLVFVAGVCKNSDDEGKKELQEIFKTIYYDKSFNLNPLELANFEFDESITGFKHAMSMSNMIIYTENGKSDLKNPNAGALMNIAMMPQMSEMKAEQFANDLPWRFEKGGAKLKNRDIQKEKIGGFTAFILDTKTEIESKEGILYQVLLVGDKSSILFAGTADRDIESFKAKFKKTVQSIRFK</sequence>
<keyword evidence="3" id="KW-1185">Reference proteome</keyword>
<keyword evidence="1" id="KW-0812">Transmembrane</keyword>
<keyword evidence="1" id="KW-0472">Membrane</keyword>
<dbReference type="EMBL" id="AP025319">
    <property type="protein sequence ID" value="BDD12584.1"/>
    <property type="molecule type" value="Genomic_DNA"/>
</dbReference>
<evidence type="ECO:0008006" key="4">
    <source>
        <dbReference type="Google" id="ProtNLM"/>
    </source>
</evidence>
<proteinExistence type="predicted"/>
<reference evidence="2 3" key="1">
    <citation type="submission" date="2021-12" db="EMBL/GenBank/DDBJ databases">
        <title>Genome sequencing of bacteria with rrn-lacking chromosome and rrn-plasmid.</title>
        <authorList>
            <person name="Anda M."/>
            <person name="Iwasaki W."/>
        </authorList>
    </citation>
    <scope>NUCLEOTIDE SEQUENCE [LARGE SCALE GENOMIC DNA]</scope>
    <source>
        <strain evidence="2 3">DSM 100852</strain>
        <plasmid evidence="2 3">pFA5</plasmid>
    </source>
</reference>
<geneLocation type="plasmid" evidence="2 3">
    <name>pFA5</name>
</geneLocation>
<evidence type="ECO:0000256" key="1">
    <source>
        <dbReference type="SAM" id="Phobius"/>
    </source>
</evidence>
<gene>
    <name evidence="2" type="ORF">FUAX_50160</name>
</gene>
<dbReference type="AlphaFoldDB" id="A0AAU9CKJ1"/>
<dbReference type="KEGG" id="fax:FUAX_50160"/>
<evidence type="ECO:0000313" key="2">
    <source>
        <dbReference type="EMBL" id="BDD12584.1"/>
    </source>
</evidence>
<keyword evidence="1" id="KW-1133">Transmembrane helix</keyword>
<accession>A0AAU9CKJ1</accession>
<evidence type="ECO:0000313" key="3">
    <source>
        <dbReference type="Proteomes" id="UP001348817"/>
    </source>
</evidence>
<keyword evidence="2" id="KW-0614">Plasmid</keyword>
<feature type="transmembrane region" description="Helical" evidence="1">
    <location>
        <begin position="99"/>
        <end position="118"/>
    </location>
</feature>
<name>A0AAU9CKJ1_9BACT</name>
<organism evidence="2 3">
    <name type="scientific">Fulvitalea axinellae</name>
    <dbReference type="NCBI Taxonomy" id="1182444"/>
    <lineage>
        <taxon>Bacteria</taxon>
        <taxon>Pseudomonadati</taxon>
        <taxon>Bacteroidota</taxon>
        <taxon>Cytophagia</taxon>
        <taxon>Cytophagales</taxon>
        <taxon>Persicobacteraceae</taxon>
        <taxon>Fulvitalea</taxon>
    </lineage>
</organism>
<protein>
    <recommendedName>
        <fullName evidence="4">DUF4837 family protein</fullName>
    </recommendedName>
</protein>
<dbReference type="Proteomes" id="UP001348817">
    <property type="component" value="Plasmid pFA5"/>
</dbReference>